<dbReference type="Proteomes" id="UP000195440">
    <property type="component" value="Unassembled WGS sequence"/>
</dbReference>
<keyword evidence="3" id="KW-1185">Reference proteome</keyword>
<evidence type="ECO:0000313" key="2">
    <source>
        <dbReference type="EMBL" id="OUM73980.1"/>
    </source>
</evidence>
<dbReference type="OrthoDB" id="9799053at2"/>
<dbReference type="RefSeq" id="WP_087266738.1">
    <property type="nucleotide sequence ID" value="NZ_JBJGBV010000009.1"/>
</dbReference>
<name>A0A1Y3P2D7_9PSED</name>
<dbReference type="InterPro" id="IPR014710">
    <property type="entry name" value="RmlC-like_jellyroll"/>
</dbReference>
<dbReference type="PANTHER" id="PTHR40943:SF1">
    <property type="entry name" value="CYTOPLASMIC PROTEIN"/>
    <property type="match status" value="1"/>
</dbReference>
<dbReference type="SUPFAM" id="SSF51182">
    <property type="entry name" value="RmlC-like cupins"/>
    <property type="match status" value="2"/>
</dbReference>
<reference evidence="2 3" key="1">
    <citation type="journal article" date="2017" name="Syst. Appl. Microbiol.">
        <title>Pseudomonas caspiana sp. nov., a citrus pathogen in the Pseudomonas syringae phylogenetic group.</title>
        <authorList>
            <person name="Busquets A."/>
            <person name="Gomila M."/>
            <person name="Beiki F."/>
            <person name="Mulet M."/>
            <person name="Rahimian H."/>
            <person name="Garcia-Valdes E."/>
            <person name="Lalucat J."/>
        </authorList>
    </citation>
    <scope>NUCLEOTIDE SEQUENCE [LARGE SCALE GENOMIC DNA]</scope>
    <source>
        <strain evidence="2 3">FBF102</strain>
    </source>
</reference>
<dbReference type="Pfam" id="PF05899">
    <property type="entry name" value="Cupin_3"/>
    <property type="match status" value="2"/>
</dbReference>
<evidence type="ECO:0000259" key="1">
    <source>
        <dbReference type="Pfam" id="PF05899"/>
    </source>
</evidence>
<dbReference type="PANTHER" id="PTHR40943">
    <property type="entry name" value="CYTOPLASMIC PROTEIN-RELATED"/>
    <property type="match status" value="1"/>
</dbReference>
<comment type="caution">
    <text evidence="2">The sequence shown here is derived from an EMBL/GenBank/DDBJ whole genome shotgun (WGS) entry which is preliminary data.</text>
</comment>
<dbReference type="Gene3D" id="2.60.120.10">
    <property type="entry name" value="Jelly Rolls"/>
    <property type="match status" value="2"/>
</dbReference>
<accession>A0A1Y3P2D7</accession>
<feature type="domain" description="(S)-ureidoglycine aminohydrolase cupin" evidence="1">
    <location>
        <begin position="55"/>
        <end position="106"/>
    </location>
</feature>
<protein>
    <submittedName>
        <fullName evidence="2">Cupin</fullName>
    </submittedName>
</protein>
<dbReference type="AlphaFoldDB" id="A0A1Y3P2D7"/>
<gene>
    <name evidence="2" type="ORF">AUC60_11085</name>
</gene>
<sequence>MSQLKALLLVRADGSQTGTSLTCCSLSVGDPFADVREIACAGADGVSAGVINSSGAWSCEAYPFTEMLVVHRGHVSLRANGKTLEIGPGESVVIGQGSACRIDAAEGSLWAFCAVISSAPSTQPALTWIDRQVALEPAAAPEASILIGPTPQCRSHTTYEDPNSSLRIGVWDSTPYARGGRPHKVHELMHLIEGQVTLTDADGTALTVNTGETVFVPQGASCAWQSDVYVRKYYVVV</sequence>
<dbReference type="InterPro" id="IPR011051">
    <property type="entry name" value="RmlC_Cupin_sf"/>
</dbReference>
<organism evidence="2 3">
    <name type="scientific">Pseudomonas caspiana</name>
    <dbReference type="NCBI Taxonomy" id="1451454"/>
    <lineage>
        <taxon>Bacteria</taxon>
        <taxon>Pseudomonadati</taxon>
        <taxon>Pseudomonadota</taxon>
        <taxon>Gammaproteobacteria</taxon>
        <taxon>Pseudomonadales</taxon>
        <taxon>Pseudomonadaceae</taxon>
        <taxon>Pseudomonas</taxon>
    </lineage>
</organism>
<feature type="domain" description="(S)-ureidoglycine aminohydrolase cupin" evidence="1">
    <location>
        <begin position="167"/>
        <end position="234"/>
    </location>
</feature>
<proteinExistence type="predicted"/>
<dbReference type="EMBL" id="LOHF01000007">
    <property type="protein sequence ID" value="OUM73980.1"/>
    <property type="molecule type" value="Genomic_DNA"/>
</dbReference>
<evidence type="ECO:0000313" key="3">
    <source>
        <dbReference type="Proteomes" id="UP000195440"/>
    </source>
</evidence>
<dbReference type="InterPro" id="IPR008579">
    <property type="entry name" value="UGlyAH_Cupin_dom"/>
</dbReference>